<sequence>MAPACLQQRALGSCCRSEYGAREWERETARERDSISAAGSARERDREYPSAVMAEHRGFTRRPVTRNSNLLSALLCLVKELDYPSLEMPHGRARQQPVTARRARRRRFLAPPTRGTRARARALTGLTIIKMQNDAGEFVDLYCPRKCSASNRLIHAKDHASVQLVIADVDPATGRAGDAAKMYVVCGAIRRMGESDDCIVRLTKKDGILTNDILLILARIVSVEGTPQKLMAHAKDFT</sequence>
<keyword evidence="2" id="KW-1185">Reference proteome</keyword>
<gene>
    <name evidence="1" type="ORF">MSG28_015254</name>
</gene>
<proteinExistence type="predicted"/>
<protein>
    <submittedName>
        <fullName evidence="1">Uncharacterized protein</fullName>
    </submittedName>
</protein>
<organism evidence="1 2">
    <name type="scientific">Choristoneura fumiferana</name>
    <name type="common">Spruce budworm moth</name>
    <name type="synonym">Archips fumiferana</name>
    <dbReference type="NCBI Taxonomy" id="7141"/>
    <lineage>
        <taxon>Eukaryota</taxon>
        <taxon>Metazoa</taxon>
        <taxon>Ecdysozoa</taxon>
        <taxon>Arthropoda</taxon>
        <taxon>Hexapoda</taxon>
        <taxon>Insecta</taxon>
        <taxon>Pterygota</taxon>
        <taxon>Neoptera</taxon>
        <taxon>Endopterygota</taxon>
        <taxon>Lepidoptera</taxon>
        <taxon>Glossata</taxon>
        <taxon>Ditrysia</taxon>
        <taxon>Tortricoidea</taxon>
        <taxon>Tortricidae</taxon>
        <taxon>Tortricinae</taxon>
        <taxon>Choristoneura</taxon>
    </lineage>
</organism>
<dbReference type="Proteomes" id="UP001064048">
    <property type="component" value="Chromosome 27"/>
</dbReference>
<evidence type="ECO:0000313" key="1">
    <source>
        <dbReference type="EMBL" id="KAI8441725.1"/>
    </source>
</evidence>
<dbReference type="EMBL" id="CM046127">
    <property type="protein sequence ID" value="KAI8441725.1"/>
    <property type="molecule type" value="Genomic_DNA"/>
</dbReference>
<comment type="caution">
    <text evidence="1">The sequence shown here is derived from an EMBL/GenBank/DDBJ whole genome shotgun (WGS) entry which is preliminary data.</text>
</comment>
<name>A0ACC0KZL9_CHOFU</name>
<accession>A0ACC0KZL9</accession>
<reference evidence="1 2" key="1">
    <citation type="journal article" date="2022" name="Genome Biol. Evol.">
        <title>The Spruce Budworm Genome: Reconstructing the Evolutionary History of Antifreeze Proteins.</title>
        <authorList>
            <person name="Beliveau C."/>
            <person name="Gagne P."/>
            <person name="Picq S."/>
            <person name="Vernygora O."/>
            <person name="Keeling C.I."/>
            <person name="Pinkney K."/>
            <person name="Doucet D."/>
            <person name="Wen F."/>
            <person name="Johnston J.S."/>
            <person name="Maaroufi H."/>
            <person name="Boyle B."/>
            <person name="Laroche J."/>
            <person name="Dewar K."/>
            <person name="Juretic N."/>
            <person name="Blackburn G."/>
            <person name="Nisole A."/>
            <person name="Brunet B."/>
            <person name="Brandao M."/>
            <person name="Lumley L."/>
            <person name="Duan J."/>
            <person name="Quan G."/>
            <person name="Lucarotti C.J."/>
            <person name="Roe A.D."/>
            <person name="Sperling F.A.H."/>
            <person name="Levesque R.C."/>
            <person name="Cusson M."/>
        </authorList>
    </citation>
    <scope>NUCLEOTIDE SEQUENCE [LARGE SCALE GENOMIC DNA]</scope>
    <source>
        <strain evidence="1">Glfc:IPQL:Cfum</strain>
    </source>
</reference>
<evidence type="ECO:0000313" key="2">
    <source>
        <dbReference type="Proteomes" id="UP001064048"/>
    </source>
</evidence>